<feature type="compositionally biased region" description="Polar residues" evidence="1">
    <location>
        <begin position="21"/>
        <end position="33"/>
    </location>
</feature>
<comment type="caution">
    <text evidence="2">The sequence shown here is derived from an EMBL/GenBank/DDBJ whole genome shotgun (WGS) entry which is preliminary data.</text>
</comment>
<gene>
    <name evidence="2" type="ORF">AFUS01_LOCUS34221</name>
</gene>
<accession>A0A8J2KYT0</accession>
<keyword evidence="3" id="KW-1185">Reference proteome</keyword>
<name>A0A8J2KYT0_9HEXA</name>
<feature type="non-terminal residue" evidence="2">
    <location>
        <position position="1"/>
    </location>
</feature>
<dbReference type="Proteomes" id="UP000708208">
    <property type="component" value="Unassembled WGS sequence"/>
</dbReference>
<evidence type="ECO:0000313" key="3">
    <source>
        <dbReference type="Proteomes" id="UP000708208"/>
    </source>
</evidence>
<organism evidence="2 3">
    <name type="scientific">Allacma fusca</name>
    <dbReference type="NCBI Taxonomy" id="39272"/>
    <lineage>
        <taxon>Eukaryota</taxon>
        <taxon>Metazoa</taxon>
        <taxon>Ecdysozoa</taxon>
        <taxon>Arthropoda</taxon>
        <taxon>Hexapoda</taxon>
        <taxon>Collembola</taxon>
        <taxon>Symphypleona</taxon>
        <taxon>Sminthuridae</taxon>
        <taxon>Allacma</taxon>
    </lineage>
</organism>
<evidence type="ECO:0000256" key="1">
    <source>
        <dbReference type="SAM" id="MobiDB-lite"/>
    </source>
</evidence>
<dbReference type="EMBL" id="CAJVCH010531455">
    <property type="protein sequence ID" value="CAG7824041.1"/>
    <property type="molecule type" value="Genomic_DNA"/>
</dbReference>
<evidence type="ECO:0000313" key="2">
    <source>
        <dbReference type="EMBL" id="CAG7824041.1"/>
    </source>
</evidence>
<reference evidence="2" key="1">
    <citation type="submission" date="2021-06" db="EMBL/GenBank/DDBJ databases">
        <authorList>
            <person name="Hodson N. C."/>
            <person name="Mongue J. A."/>
            <person name="Jaron S. K."/>
        </authorList>
    </citation>
    <scope>NUCLEOTIDE SEQUENCE</scope>
</reference>
<feature type="region of interest" description="Disordered" evidence="1">
    <location>
        <begin position="1"/>
        <end position="33"/>
    </location>
</feature>
<protein>
    <submittedName>
        <fullName evidence="2">Uncharacterized protein</fullName>
    </submittedName>
</protein>
<sequence length="33" mass="3875">PLFTRQFSSRKRQEILRPCRSTLQSQNLKSPGD</sequence>
<dbReference type="AlphaFoldDB" id="A0A8J2KYT0"/>
<proteinExistence type="predicted"/>